<keyword evidence="4 5" id="KW-0472">Membrane</keyword>
<keyword evidence="8" id="KW-1185">Reference proteome</keyword>
<dbReference type="GO" id="GO:0016020">
    <property type="term" value="C:membrane"/>
    <property type="evidence" value="ECO:0007669"/>
    <property type="project" value="UniProtKB-SubCell"/>
</dbReference>
<feature type="domain" description="Integral membrane bound transporter" evidence="6">
    <location>
        <begin position="52"/>
        <end position="176"/>
    </location>
</feature>
<feature type="transmembrane region" description="Helical" evidence="5">
    <location>
        <begin position="89"/>
        <end position="108"/>
    </location>
</feature>
<reference evidence="7 8" key="1">
    <citation type="submission" date="2019-03" db="EMBL/GenBank/DDBJ databases">
        <title>Genomics of glacier-inhabiting Cryobacterium strains.</title>
        <authorList>
            <person name="Liu Q."/>
            <person name="Xin Y.-H."/>
        </authorList>
    </citation>
    <scope>NUCLEOTIDE SEQUENCE [LARGE SCALE GENOMIC DNA]</scope>
    <source>
        <strain evidence="7 8">Hz16</strain>
    </source>
</reference>
<evidence type="ECO:0000256" key="4">
    <source>
        <dbReference type="ARBA" id="ARBA00023136"/>
    </source>
</evidence>
<comment type="caution">
    <text evidence="7">The sequence shown here is derived from an EMBL/GenBank/DDBJ whole genome shotgun (WGS) entry which is preliminary data.</text>
</comment>
<evidence type="ECO:0000313" key="7">
    <source>
        <dbReference type="EMBL" id="TFD71211.1"/>
    </source>
</evidence>
<dbReference type="Pfam" id="PF13515">
    <property type="entry name" value="FUSC_2"/>
    <property type="match status" value="1"/>
</dbReference>
<dbReference type="AlphaFoldDB" id="A0A4R9AWE7"/>
<sequence>MMREGILSRWEPETMPRTGALSGRRSLDWVRRGLMSARALQVAKISIAVAIAWSLAPLMPGTAKDFPYYAPLGALLSMHPTLMRSLRSAVQILAGVLIGIGLAGIVLIVSEPTVWTLSFAVGLGTLIGGMKWMGVGGEYVPITALFVLIIGGPNADGYSIGYATQICLGIVVGLAVNLLIVPPLAIRPARERLSGFRKNLATHVTEIAEALVERWPPARDEWATQGEALNAAARRVRTAVQTADESRKGNPRAWFNRANLDADYDALLALENVTFHIRNLTEVLAGMVWGKPIPLELPHELRPVLSAALHAVAEAISVGVDDPRQPQFLDQAGLAVESVLRAMQQEIGVGAGSLSPTAAIVIDLQRILMALRPGTEQGSAPAPRRNR</sequence>
<gene>
    <name evidence="7" type="ORF">E3T50_06425</name>
</gene>
<evidence type="ECO:0000313" key="8">
    <source>
        <dbReference type="Proteomes" id="UP000297983"/>
    </source>
</evidence>
<evidence type="ECO:0000256" key="3">
    <source>
        <dbReference type="ARBA" id="ARBA00022989"/>
    </source>
</evidence>
<evidence type="ECO:0000259" key="6">
    <source>
        <dbReference type="Pfam" id="PF13515"/>
    </source>
</evidence>
<evidence type="ECO:0000256" key="5">
    <source>
        <dbReference type="SAM" id="Phobius"/>
    </source>
</evidence>
<feature type="transmembrane region" description="Helical" evidence="5">
    <location>
        <begin position="42"/>
        <end position="60"/>
    </location>
</feature>
<evidence type="ECO:0000256" key="1">
    <source>
        <dbReference type="ARBA" id="ARBA00004141"/>
    </source>
</evidence>
<keyword evidence="3 5" id="KW-1133">Transmembrane helix</keyword>
<feature type="transmembrane region" description="Helical" evidence="5">
    <location>
        <begin position="162"/>
        <end position="186"/>
    </location>
</feature>
<protein>
    <submittedName>
        <fullName evidence="7">FUSC family protein</fullName>
    </submittedName>
</protein>
<dbReference type="Proteomes" id="UP000297983">
    <property type="component" value="Unassembled WGS sequence"/>
</dbReference>
<dbReference type="EMBL" id="SOHL01000013">
    <property type="protein sequence ID" value="TFD71211.1"/>
    <property type="molecule type" value="Genomic_DNA"/>
</dbReference>
<keyword evidence="2 5" id="KW-0812">Transmembrane</keyword>
<feature type="transmembrane region" description="Helical" evidence="5">
    <location>
        <begin position="114"/>
        <end position="132"/>
    </location>
</feature>
<comment type="subcellular location">
    <subcellularLocation>
        <location evidence="1">Membrane</location>
        <topology evidence="1">Multi-pass membrane protein</topology>
    </subcellularLocation>
</comment>
<name>A0A4R9AWE7_9MICO</name>
<proteinExistence type="predicted"/>
<evidence type="ECO:0000256" key="2">
    <source>
        <dbReference type="ARBA" id="ARBA00022692"/>
    </source>
</evidence>
<feature type="transmembrane region" description="Helical" evidence="5">
    <location>
        <begin position="139"/>
        <end position="156"/>
    </location>
</feature>
<organism evidence="7 8">
    <name type="scientific">Cryobacterium gelidum</name>
    <dbReference type="NCBI Taxonomy" id="1259164"/>
    <lineage>
        <taxon>Bacteria</taxon>
        <taxon>Bacillati</taxon>
        <taxon>Actinomycetota</taxon>
        <taxon>Actinomycetes</taxon>
        <taxon>Micrococcales</taxon>
        <taxon>Microbacteriaceae</taxon>
        <taxon>Cryobacterium</taxon>
    </lineage>
</organism>
<accession>A0A4R9AWE7</accession>
<dbReference type="InterPro" id="IPR049453">
    <property type="entry name" value="Memb_transporter_dom"/>
</dbReference>